<name>A0A512NRH1_9HYPH</name>
<accession>A0A512NRH1</accession>
<protein>
    <recommendedName>
        <fullName evidence="4">3-keto-disaccharide hydrolase domain-containing protein</fullName>
    </recommendedName>
</protein>
<sequence length="233" mass="25090">MQRRTLIGGLGSALSLLSLAPRPARADEVPRPLAANLVTAVPARWDGHDCLAVELTDAEQALRLNTQGGGNRPSMALVAPAFTDGVLEVMVAGVLTGRGAPDDRGFVGLSFHVGDGILSHETVYLRMTNGRLNVPPPPAPRIDRAIQYVADPGFHFSDSRERFPGRYEKGADIAVGRWHRLRLEITGPRLAARVDGVEALVVDDLRFAGRRGPVGLFVGDGSRGYFRDVVVRV</sequence>
<dbReference type="Proteomes" id="UP000321058">
    <property type="component" value="Unassembled WGS sequence"/>
</dbReference>
<keyword evidence="1" id="KW-0732">Signal</keyword>
<dbReference type="RefSeq" id="WP_147156843.1">
    <property type="nucleotide sequence ID" value="NZ_BKAJ01000233.1"/>
</dbReference>
<dbReference type="AlphaFoldDB" id="A0A512NRH1"/>
<organism evidence="2 3">
    <name type="scientific">Reyranella soli</name>
    <dbReference type="NCBI Taxonomy" id="1230389"/>
    <lineage>
        <taxon>Bacteria</taxon>
        <taxon>Pseudomonadati</taxon>
        <taxon>Pseudomonadota</taxon>
        <taxon>Alphaproteobacteria</taxon>
        <taxon>Hyphomicrobiales</taxon>
        <taxon>Reyranellaceae</taxon>
        <taxon>Reyranella</taxon>
    </lineage>
</organism>
<comment type="caution">
    <text evidence="2">The sequence shown here is derived from an EMBL/GenBank/DDBJ whole genome shotgun (WGS) entry which is preliminary data.</text>
</comment>
<dbReference type="Gene3D" id="2.60.120.560">
    <property type="entry name" value="Exo-inulinase, domain 1"/>
    <property type="match status" value="1"/>
</dbReference>
<evidence type="ECO:0000313" key="3">
    <source>
        <dbReference type="Proteomes" id="UP000321058"/>
    </source>
</evidence>
<feature type="chain" id="PRO_5022221936" description="3-keto-disaccharide hydrolase domain-containing protein" evidence="1">
    <location>
        <begin position="27"/>
        <end position="233"/>
    </location>
</feature>
<dbReference type="EMBL" id="BKAJ01000233">
    <property type="protein sequence ID" value="GEP61556.1"/>
    <property type="molecule type" value="Genomic_DNA"/>
</dbReference>
<evidence type="ECO:0000313" key="2">
    <source>
        <dbReference type="EMBL" id="GEP61556.1"/>
    </source>
</evidence>
<evidence type="ECO:0000256" key="1">
    <source>
        <dbReference type="SAM" id="SignalP"/>
    </source>
</evidence>
<proteinExistence type="predicted"/>
<feature type="signal peptide" evidence="1">
    <location>
        <begin position="1"/>
        <end position="26"/>
    </location>
</feature>
<dbReference type="OrthoDB" id="118532at2"/>
<keyword evidence="3" id="KW-1185">Reference proteome</keyword>
<evidence type="ECO:0008006" key="4">
    <source>
        <dbReference type="Google" id="ProtNLM"/>
    </source>
</evidence>
<gene>
    <name evidence="2" type="ORF">RSO01_87220</name>
</gene>
<reference evidence="2 3" key="1">
    <citation type="submission" date="2019-07" db="EMBL/GenBank/DDBJ databases">
        <title>Whole genome shotgun sequence of Reyranella soli NBRC 108950.</title>
        <authorList>
            <person name="Hosoyama A."/>
            <person name="Uohara A."/>
            <person name="Ohji S."/>
            <person name="Ichikawa N."/>
        </authorList>
    </citation>
    <scope>NUCLEOTIDE SEQUENCE [LARGE SCALE GENOMIC DNA]</scope>
    <source>
        <strain evidence="2 3">NBRC 108950</strain>
    </source>
</reference>